<evidence type="ECO:0000313" key="3">
    <source>
        <dbReference type="Proteomes" id="UP001165190"/>
    </source>
</evidence>
<sequence length="163" mass="18251">MSKSPKYEASDYDSREFDPRLNFSQFLEEARQHAGGDTRVNFQRSSSSCSKQVGEIKLGGGHKKNKKLWKISFFSSWKFDRKNKSSSDPAQVSKPTKGCGYGSGPLRRTAEGIDTVRRRASSGPISILFNPSKKVENEVPYMCLGQPNDPYQINAYGPVYLVT</sequence>
<dbReference type="AlphaFoldDB" id="A0A9W7H8N8"/>
<reference evidence="2" key="1">
    <citation type="submission" date="2023-05" db="EMBL/GenBank/DDBJ databases">
        <title>Genome and transcriptome analyses reveal genes involved in the formation of fine ridges on petal epidermal cells in Hibiscus trionum.</title>
        <authorList>
            <person name="Koshimizu S."/>
            <person name="Masuda S."/>
            <person name="Ishii T."/>
            <person name="Shirasu K."/>
            <person name="Hoshino A."/>
            <person name="Arita M."/>
        </authorList>
    </citation>
    <scope>NUCLEOTIDE SEQUENCE</scope>
    <source>
        <strain evidence="2">Hamamatsu line</strain>
    </source>
</reference>
<keyword evidence="3" id="KW-1185">Reference proteome</keyword>
<feature type="region of interest" description="Disordered" evidence="1">
    <location>
        <begin position="80"/>
        <end position="103"/>
    </location>
</feature>
<name>A0A9W7H8N8_HIBTR</name>
<dbReference type="EMBL" id="BSYR01000010">
    <property type="protein sequence ID" value="GMI73004.1"/>
    <property type="molecule type" value="Genomic_DNA"/>
</dbReference>
<dbReference type="OrthoDB" id="737456at2759"/>
<organism evidence="2 3">
    <name type="scientific">Hibiscus trionum</name>
    <name type="common">Flower of an hour</name>
    <dbReference type="NCBI Taxonomy" id="183268"/>
    <lineage>
        <taxon>Eukaryota</taxon>
        <taxon>Viridiplantae</taxon>
        <taxon>Streptophyta</taxon>
        <taxon>Embryophyta</taxon>
        <taxon>Tracheophyta</taxon>
        <taxon>Spermatophyta</taxon>
        <taxon>Magnoliopsida</taxon>
        <taxon>eudicotyledons</taxon>
        <taxon>Gunneridae</taxon>
        <taxon>Pentapetalae</taxon>
        <taxon>rosids</taxon>
        <taxon>malvids</taxon>
        <taxon>Malvales</taxon>
        <taxon>Malvaceae</taxon>
        <taxon>Malvoideae</taxon>
        <taxon>Hibiscus</taxon>
    </lineage>
</organism>
<proteinExistence type="predicted"/>
<accession>A0A9W7H8N8</accession>
<dbReference type="PANTHER" id="PTHR35488">
    <property type="entry name" value="OS05G0358900 PROTEIN-RELATED"/>
    <property type="match status" value="1"/>
</dbReference>
<comment type="caution">
    <text evidence="2">The sequence shown here is derived from an EMBL/GenBank/DDBJ whole genome shotgun (WGS) entry which is preliminary data.</text>
</comment>
<evidence type="ECO:0000313" key="2">
    <source>
        <dbReference type="EMBL" id="GMI73004.1"/>
    </source>
</evidence>
<dbReference type="Proteomes" id="UP001165190">
    <property type="component" value="Unassembled WGS sequence"/>
</dbReference>
<dbReference type="PANTHER" id="PTHR35488:SF4">
    <property type="entry name" value="DUF4005 DOMAIN-CONTAINING PROTEIN"/>
    <property type="match status" value="1"/>
</dbReference>
<evidence type="ECO:0000256" key="1">
    <source>
        <dbReference type="SAM" id="MobiDB-lite"/>
    </source>
</evidence>
<protein>
    <submittedName>
        <fullName evidence="2">Uncharacterized protein</fullName>
    </submittedName>
</protein>
<gene>
    <name evidence="2" type="ORF">HRI_000969700</name>
</gene>